<keyword evidence="5" id="KW-1185">Reference proteome</keyword>
<comment type="caution">
    <text evidence="4">The sequence shown here is derived from an EMBL/GenBank/DDBJ whole genome shotgun (WGS) entry which is preliminary data.</text>
</comment>
<dbReference type="GO" id="GO:0046872">
    <property type="term" value="F:metal ion binding"/>
    <property type="evidence" value="ECO:0007669"/>
    <property type="project" value="UniProtKB-KW"/>
</dbReference>
<name>A0A9W6X5W7_9STRA</name>
<gene>
    <name evidence="4" type="ORF">Pfra01_000756700</name>
</gene>
<accession>A0A9W6X5W7</accession>
<dbReference type="InterPro" id="IPR027806">
    <property type="entry name" value="HARBI1_dom"/>
</dbReference>
<dbReference type="EMBL" id="BSXT01000676">
    <property type="protein sequence ID" value="GMF32163.1"/>
    <property type="molecule type" value="Genomic_DNA"/>
</dbReference>
<reference evidence="4" key="1">
    <citation type="submission" date="2023-04" db="EMBL/GenBank/DDBJ databases">
        <title>Phytophthora fragariaefolia NBRC 109709.</title>
        <authorList>
            <person name="Ichikawa N."/>
            <person name="Sato H."/>
            <person name="Tonouchi N."/>
        </authorList>
    </citation>
    <scope>NUCLEOTIDE SEQUENCE</scope>
    <source>
        <strain evidence="4">NBRC 109709</strain>
    </source>
</reference>
<evidence type="ECO:0000259" key="3">
    <source>
        <dbReference type="Pfam" id="PF13359"/>
    </source>
</evidence>
<feature type="domain" description="DDE Tnp4" evidence="3">
    <location>
        <begin position="9"/>
        <end position="99"/>
    </location>
</feature>
<evidence type="ECO:0000256" key="1">
    <source>
        <dbReference type="ARBA" id="ARBA00001968"/>
    </source>
</evidence>
<sequence length="123" mass="14046">MAIAPPDYFQPNEYLLGDSAFQASAIVIPAFKKSPKAALHPDHSYFNSQLVKVRIKSEHCIGLLKMRFKYLRELRVQLGKTRKPMRQLIRYVTCACIIHIQLIADPVPRVAERIKSVRNGSAR</sequence>
<dbReference type="Pfam" id="PF13359">
    <property type="entry name" value="DDE_Tnp_4"/>
    <property type="match status" value="1"/>
</dbReference>
<keyword evidence="2" id="KW-0479">Metal-binding</keyword>
<dbReference type="OrthoDB" id="126818at2759"/>
<evidence type="ECO:0000256" key="2">
    <source>
        <dbReference type="ARBA" id="ARBA00022723"/>
    </source>
</evidence>
<dbReference type="AlphaFoldDB" id="A0A9W6X5W7"/>
<dbReference type="Proteomes" id="UP001165121">
    <property type="component" value="Unassembled WGS sequence"/>
</dbReference>
<proteinExistence type="predicted"/>
<comment type="cofactor">
    <cofactor evidence="1">
        <name>a divalent metal cation</name>
        <dbReference type="ChEBI" id="CHEBI:60240"/>
    </cofactor>
</comment>
<evidence type="ECO:0000313" key="4">
    <source>
        <dbReference type="EMBL" id="GMF32163.1"/>
    </source>
</evidence>
<protein>
    <submittedName>
        <fullName evidence="4">Unnamed protein product</fullName>
    </submittedName>
</protein>
<organism evidence="4 5">
    <name type="scientific">Phytophthora fragariaefolia</name>
    <dbReference type="NCBI Taxonomy" id="1490495"/>
    <lineage>
        <taxon>Eukaryota</taxon>
        <taxon>Sar</taxon>
        <taxon>Stramenopiles</taxon>
        <taxon>Oomycota</taxon>
        <taxon>Peronosporomycetes</taxon>
        <taxon>Peronosporales</taxon>
        <taxon>Peronosporaceae</taxon>
        <taxon>Phytophthora</taxon>
    </lineage>
</organism>
<evidence type="ECO:0000313" key="5">
    <source>
        <dbReference type="Proteomes" id="UP001165121"/>
    </source>
</evidence>